<reference evidence="1" key="1">
    <citation type="journal article" date="2023" name="Insect Mol. Biol.">
        <title>Genome sequencing provides insights into the evolution of gene families encoding plant cell wall-degrading enzymes in longhorned beetles.</title>
        <authorList>
            <person name="Shin N.R."/>
            <person name="Okamura Y."/>
            <person name="Kirsch R."/>
            <person name="Pauchet Y."/>
        </authorList>
    </citation>
    <scope>NUCLEOTIDE SEQUENCE</scope>
    <source>
        <strain evidence="1">AMC_N1</strain>
    </source>
</reference>
<accession>A0AAV8YJX8</accession>
<evidence type="ECO:0000313" key="2">
    <source>
        <dbReference type="Proteomes" id="UP001162162"/>
    </source>
</evidence>
<protein>
    <submittedName>
        <fullName evidence="1">Uncharacterized protein</fullName>
    </submittedName>
</protein>
<dbReference type="AlphaFoldDB" id="A0AAV8YJX8"/>
<organism evidence="1 2">
    <name type="scientific">Aromia moschata</name>
    <dbReference type="NCBI Taxonomy" id="1265417"/>
    <lineage>
        <taxon>Eukaryota</taxon>
        <taxon>Metazoa</taxon>
        <taxon>Ecdysozoa</taxon>
        <taxon>Arthropoda</taxon>
        <taxon>Hexapoda</taxon>
        <taxon>Insecta</taxon>
        <taxon>Pterygota</taxon>
        <taxon>Neoptera</taxon>
        <taxon>Endopterygota</taxon>
        <taxon>Coleoptera</taxon>
        <taxon>Polyphaga</taxon>
        <taxon>Cucujiformia</taxon>
        <taxon>Chrysomeloidea</taxon>
        <taxon>Cerambycidae</taxon>
        <taxon>Cerambycinae</taxon>
        <taxon>Callichromatini</taxon>
        <taxon>Aromia</taxon>
    </lineage>
</organism>
<comment type="caution">
    <text evidence="1">The sequence shown here is derived from an EMBL/GenBank/DDBJ whole genome shotgun (WGS) entry which is preliminary data.</text>
</comment>
<proteinExistence type="predicted"/>
<dbReference type="Proteomes" id="UP001162162">
    <property type="component" value="Unassembled WGS sequence"/>
</dbReference>
<keyword evidence="2" id="KW-1185">Reference proteome</keyword>
<sequence length="91" mass="10544">MFNRIFLSSENYPCKSMRVYPDFSAKGCSDQPTGPSLLQFRNQIMPLNTNQRSAPSLSVAARQELSSLYRAMQQQAFYFISRKYVHNVQQK</sequence>
<name>A0AAV8YJX8_9CUCU</name>
<evidence type="ECO:0000313" key="1">
    <source>
        <dbReference type="EMBL" id="KAJ8951206.1"/>
    </source>
</evidence>
<dbReference type="EMBL" id="JAPWTK010000088">
    <property type="protein sequence ID" value="KAJ8951206.1"/>
    <property type="molecule type" value="Genomic_DNA"/>
</dbReference>
<gene>
    <name evidence="1" type="ORF">NQ318_010233</name>
</gene>